<comment type="caution">
    <text evidence="2">The sequence shown here is derived from an EMBL/GenBank/DDBJ whole genome shotgun (WGS) entry which is preliminary data.</text>
</comment>
<dbReference type="PANTHER" id="PTHR20843">
    <property type="entry name" value="STERILE ALPHA MOTIF DOMAIN CONTAINING PROTEIN 10"/>
    <property type="match status" value="1"/>
</dbReference>
<evidence type="ECO:0000259" key="1">
    <source>
        <dbReference type="PROSITE" id="PS50105"/>
    </source>
</evidence>
<feature type="domain" description="SAM" evidence="1">
    <location>
        <begin position="18"/>
        <end position="84"/>
    </location>
</feature>
<dbReference type="SUPFAM" id="SSF47769">
    <property type="entry name" value="SAM/Pointed domain"/>
    <property type="match status" value="1"/>
</dbReference>
<evidence type="ECO:0000313" key="2">
    <source>
        <dbReference type="EMBL" id="TKR68475.1"/>
    </source>
</evidence>
<dbReference type="Pfam" id="PF07647">
    <property type="entry name" value="SAM_2"/>
    <property type="match status" value="1"/>
</dbReference>
<name>A0A4V5ZZS1_STECR</name>
<evidence type="ECO:0000313" key="3">
    <source>
        <dbReference type="Proteomes" id="UP000298663"/>
    </source>
</evidence>
<dbReference type="GO" id="GO:0007169">
    <property type="term" value="P:cell surface receptor protein tyrosine kinase signaling pathway"/>
    <property type="evidence" value="ECO:0007669"/>
    <property type="project" value="TreeGrafter"/>
</dbReference>
<dbReference type="Proteomes" id="UP000298663">
    <property type="component" value="Unassembled WGS sequence"/>
</dbReference>
<organism evidence="2 3">
    <name type="scientific">Steinernema carpocapsae</name>
    <name type="common">Entomopathogenic nematode</name>
    <dbReference type="NCBI Taxonomy" id="34508"/>
    <lineage>
        <taxon>Eukaryota</taxon>
        <taxon>Metazoa</taxon>
        <taxon>Ecdysozoa</taxon>
        <taxon>Nematoda</taxon>
        <taxon>Chromadorea</taxon>
        <taxon>Rhabditida</taxon>
        <taxon>Tylenchina</taxon>
        <taxon>Panagrolaimomorpha</taxon>
        <taxon>Strongyloidoidea</taxon>
        <taxon>Steinernematidae</taxon>
        <taxon>Steinernema</taxon>
    </lineage>
</organism>
<dbReference type="OrthoDB" id="434324at2759"/>
<protein>
    <recommendedName>
        <fullName evidence="1">SAM domain-containing protein</fullName>
    </recommendedName>
</protein>
<dbReference type="AlphaFoldDB" id="A0A4V5ZZS1"/>
<reference evidence="2 3" key="1">
    <citation type="journal article" date="2015" name="Genome Biol.">
        <title>Comparative genomics of Steinernema reveals deeply conserved gene regulatory networks.</title>
        <authorList>
            <person name="Dillman A.R."/>
            <person name="Macchietto M."/>
            <person name="Porter C.F."/>
            <person name="Rogers A."/>
            <person name="Williams B."/>
            <person name="Antoshechkin I."/>
            <person name="Lee M.M."/>
            <person name="Goodwin Z."/>
            <person name="Lu X."/>
            <person name="Lewis E.E."/>
            <person name="Goodrich-Blair H."/>
            <person name="Stock S.P."/>
            <person name="Adams B.J."/>
            <person name="Sternberg P.W."/>
            <person name="Mortazavi A."/>
        </authorList>
    </citation>
    <scope>NUCLEOTIDE SEQUENCE [LARGE SCALE GENOMIC DNA]</scope>
    <source>
        <strain evidence="2 3">ALL</strain>
    </source>
</reference>
<dbReference type="Gene3D" id="1.10.150.50">
    <property type="entry name" value="Transcription Factor, Ets-1"/>
    <property type="match status" value="1"/>
</dbReference>
<reference evidence="2 3" key="2">
    <citation type="journal article" date="2019" name="G3 (Bethesda)">
        <title>Hybrid Assembly of the Genome of the Entomopathogenic Nematode Steinernema carpocapsae Identifies the X-Chromosome.</title>
        <authorList>
            <person name="Serra L."/>
            <person name="Macchietto M."/>
            <person name="Macias-Munoz A."/>
            <person name="McGill C.J."/>
            <person name="Rodriguez I.M."/>
            <person name="Rodriguez B."/>
            <person name="Murad R."/>
            <person name="Mortazavi A."/>
        </authorList>
    </citation>
    <scope>NUCLEOTIDE SEQUENCE [LARGE SCALE GENOMIC DNA]</scope>
    <source>
        <strain evidence="2 3">ALL</strain>
    </source>
</reference>
<sequence length="105" mass="12524">MPIQTVYHMVPQRTIAFWSAADVESWLKSRRPKLALKYGDDFLRHYITGRVLMEITDKDLQEICCMSFEERQDLLLEVRRVKLFCDSDEFQKLNQNEEEEGGEHK</sequence>
<dbReference type="EMBL" id="AZBU02000008">
    <property type="protein sequence ID" value="TKR68475.1"/>
    <property type="molecule type" value="Genomic_DNA"/>
</dbReference>
<dbReference type="InterPro" id="IPR001660">
    <property type="entry name" value="SAM"/>
</dbReference>
<accession>A0A4V5ZZS1</accession>
<dbReference type="STRING" id="34508.A0A4V5ZZS1"/>
<dbReference type="InterPro" id="IPR052268">
    <property type="entry name" value="SAM_domain-containing_protein"/>
</dbReference>
<dbReference type="PROSITE" id="PS50105">
    <property type="entry name" value="SAM_DOMAIN"/>
    <property type="match status" value="1"/>
</dbReference>
<proteinExistence type="predicted"/>
<dbReference type="PANTHER" id="PTHR20843:SF0">
    <property type="entry name" value="PROTEIN AVEUGLE"/>
    <property type="match status" value="1"/>
</dbReference>
<keyword evidence="3" id="KW-1185">Reference proteome</keyword>
<gene>
    <name evidence="2" type="ORF">L596_024455</name>
</gene>
<dbReference type="GO" id="GO:0009898">
    <property type="term" value="C:cytoplasmic side of plasma membrane"/>
    <property type="evidence" value="ECO:0007669"/>
    <property type="project" value="TreeGrafter"/>
</dbReference>
<dbReference type="SMART" id="SM00454">
    <property type="entry name" value="SAM"/>
    <property type="match status" value="1"/>
</dbReference>
<dbReference type="InterPro" id="IPR013761">
    <property type="entry name" value="SAM/pointed_sf"/>
</dbReference>